<gene>
    <name evidence="2" type="ORF">FY036_06220</name>
</gene>
<evidence type="ECO:0000313" key="3">
    <source>
        <dbReference type="Proteomes" id="UP000323258"/>
    </source>
</evidence>
<sequence>MEFAFPWPMSQGEWLAWSVAAFTLLFGLMMLFAPGLTFRLLRLQTTPNHPEAVAEARATMSGFYVGVGLAAILLAQPLIYLTLGLCWALTAFGRIISMLSDDGNTIYNWLWLALEIVLAALVLSFALGFVA</sequence>
<feature type="transmembrane region" description="Helical" evidence="1">
    <location>
        <begin position="14"/>
        <end position="41"/>
    </location>
</feature>
<keyword evidence="1" id="KW-0472">Membrane</keyword>
<dbReference type="Proteomes" id="UP000323258">
    <property type="component" value="Unassembled WGS sequence"/>
</dbReference>
<dbReference type="OrthoDB" id="9808658at2"/>
<keyword evidence="1" id="KW-0812">Transmembrane</keyword>
<feature type="transmembrane region" description="Helical" evidence="1">
    <location>
        <begin position="62"/>
        <end position="90"/>
    </location>
</feature>
<comment type="caution">
    <text evidence="2">The sequence shown here is derived from an EMBL/GenBank/DDBJ whole genome shotgun (WGS) entry which is preliminary data.</text>
</comment>
<name>A0A5D4H1G0_9HYPH</name>
<organism evidence="2 3">
    <name type="scientific">Neoaquamicrobium microcysteis</name>
    <dbReference type="NCBI Taxonomy" id="2682781"/>
    <lineage>
        <taxon>Bacteria</taxon>
        <taxon>Pseudomonadati</taxon>
        <taxon>Pseudomonadota</taxon>
        <taxon>Alphaproteobacteria</taxon>
        <taxon>Hyphomicrobiales</taxon>
        <taxon>Phyllobacteriaceae</taxon>
        <taxon>Neoaquamicrobium</taxon>
    </lineage>
</organism>
<proteinExistence type="predicted"/>
<evidence type="ECO:0000313" key="2">
    <source>
        <dbReference type="EMBL" id="TYR34083.1"/>
    </source>
</evidence>
<reference evidence="2 3" key="1">
    <citation type="submission" date="2019-08" db="EMBL/GenBank/DDBJ databases">
        <authorList>
            <person name="Seo Y.L."/>
        </authorList>
    </citation>
    <scope>NUCLEOTIDE SEQUENCE [LARGE SCALE GENOMIC DNA]</scope>
    <source>
        <strain evidence="2 3">MaA-C15</strain>
    </source>
</reference>
<evidence type="ECO:0000256" key="1">
    <source>
        <dbReference type="SAM" id="Phobius"/>
    </source>
</evidence>
<keyword evidence="1" id="KW-1133">Transmembrane helix</keyword>
<dbReference type="EMBL" id="VSZS01000057">
    <property type="protein sequence ID" value="TYR34083.1"/>
    <property type="molecule type" value="Genomic_DNA"/>
</dbReference>
<dbReference type="AlphaFoldDB" id="A0A5D4H1G0"/>
<dbReference type="RefSeq" id="WP_148913845.1">
    <property type="nucleotide sequence ID" value="NZ_VSZS01000057.1"/>
</dbReference>
<dbReference type="InterPro" id="IPR025597">
    <property type="entry name" value="DUF4345"/>
</dbReference>
<keyword evidence="3" id="KW-1185">Reference proteome</keyword>
<feature type="transmembrane region" description="Helical" evidence="1">
    <location>
        <begin position="110"/>
        <end position="130"/>
    </location>
</feature>
<accession>A0A5D4H1G0</accession>
<dbReference type="Pfam" id="PF14248">
    <property type="entry name" value="DUF4345"/>
    <property type="match status" value="1"/>
</dbReference>
<reference evidence="2 3" key="2">
    <citation type="submission" date="2019-09" db="EMBL/GenBank/DDBJ databases">
        <title>Mesorhizobium sp. MaA-C15 isolated from Microcystis aeruginosa.</title>
        <authorList>
            <person name="Jeong S.E."/>
            <person name="Jin H.M."/>
            <person name="Jeon C.O."/>
        </authorList>
    </citation>
    <scope>NUCLEOTIDE SEQUENCE [LARGE SCALE GENOMIC DNA]</scope>
    <source>
        <strain evidence="2 3">MaA-C15</strain>
    </source>
</reference>
<protein>
    <submittedName>
        <fullName evidence="2">DUF4345 domain-containing protein</fullName>
    </submittedName>
</protein>